<dbReference type="EMBL" id="SMKU01000500">
    <property type="protein sequence ID" value="TDD63328.1"/>
    <property type="molecule type" value="Genomic_DNA"/>
</dbReference>
<dbReference type="RefSeq" id="WP_131903309.1">
    <property type="nucleotide sequence ID" value="NZ_SMKU01000500.1"/>
</dbReference>
<evidence type="ECO:0000313" key="1">
    <source>
        <dbReference type="EMBL" id="TDD63328.1"/>
    </source>
</evidence>
<dbReference type="Proteomes" id="UP000294513">
    <property type="component" value="Unassembled WGS sequence"/>
</dbReference>
<name>A0A4R4ZVT1_9ACTN</name>
<organism evidence="1 2">
    <name type="scientific">Actinomadura rubrisoli</name>
    <dbReference type="NCBI Taxonomy" id="2530368"/>
    <lineage>
        <taxon>Bacteria</taxon>
        <taxon>Bacillati</taxon>
        <taxon>Actinomycetota</taxon>
        <taxon>Actinomycetes</taxon>
        <taxon>Streptosporangiales</taxon>
        <taxon>Thermomonosporaceae</taxon>
        <taxon>Actinomadura</taxon>
    </lineage>
</organism>
<evidence type="ECO:0000313" key="2">
    <source>
        <dbReference type="Proteomes" id="UP000294513"/>
    </source>
</evidence>
<comment type="caution">
    <text evidence="1">The sequence shown here is derived from an EMBL/GenBank/DDBJ whole genome shotgun (WGS) entry which is preliminary data.</text>
</comment>
<sequence>MSRFTPGVQAIPRPVAVSCNGNDRACQYANSTYTSARFTANFSSVTLGCLASNPGSGTGSGSGTIRWSTGETSQVDLTIDETVLNVASVSGAVREGPFTDQRFTGKFTTSLAGGAFKCTIGAPVGGVTSADFTGSYTIE</sequence>
<accession>A0A4R4ZVT1</accession>
<keyword evidence="2" id="KW-1185">Reference proteome</keyword>
<dbReference type="AlphaFoldDB" id="A0A4R4ZVT1"/>
<gene>
    <name evidence="1" type="ORF">E1298_43930</name>
</gene>
<dbReference type="OrthoDB" id="3529411at2"/>
<reference evidence="1 2" key="1">
    <citation type="submission" date="2019-03" db="EMBL/GenBank/DDBJ databases">
        <title>Draft genome sequences of novel Actinobacteria.</title>
        <authorList>
            <person name="Sahin N."/>
            <person name="Ay H."/>
            <person name="Saygin H."/>
        </authorList>
    </citation>
    <scope>NUCLEOTIDE SEQUENCE [LARGE SCALE GENOMIC DNA]</scope>
    <source>
        <strain evidence="1 2">H3C3</strain>
    </source>
</reference>
<proteinExistence type="predicted"/>
<protein>
    <submittedName>
        <fullName evidence="1">Uncharacterized protein</fullName>
    </submittedName>
</protein>